<evidence type="ECO:0000313" key="15">
    <source>
        <dbReference type="Proteomes" id="UP000309128"/>
    </source>
</evidence>
<comment type="catalytic activity">
    <reaction evidence="1">
        <text>ATP + protein L-histidine = ADP + protein N-phospho-L-histidine.</text>
        <dbReference type="EC" id="2.7.13.3"/>
    </reaction>
</comment>
<proteinExistence type="predicted"/>
<evidence type="ECO:0000256" key="1">
    <source>
        <dbReference type="ARBA" id="ARBA00000085"/>
    </source>
</evidence>
<feature type="domain" description="HAMP" evidence="13">
    <location>
        <begin position="170"/>
        <end position="223"/>
    </location>
</feature>
<dbReference type="SMART" id="SM00387">
    <property type="entry name" value="HATPase_c"/>
    <property type="match status" value="1"/>
</dbReference>
<evidence type="ECO:0000256" key="6">
    <source>
        <dbReference type="ARBA" id="ARBA00022692"/>
    </source>
</evidence>
<keyword evidence="15" id="KW-1185">Reference proteome</keyword>
<dbReference type="EC" id="2.7.13.3" evidence="3"/>
<protein>
    <recommendedName>
        <fullName evidence="3">histidine kinase</fullName>
        <ecNumber evidence="3">2.7.13.3</ecNumber>
    </recommendedName>
</protein>
<dbReference type="CDD" id="cd06225">
    <property type="entry name" value="HAMP"/>
    <property type="match status" value="1"/>
</dbReference>
<keyword evidence="4" id="KW-0597">Phosphoprotein</keyword>
<evidence type="ECO:0000256" key="4">
    <source>
        <dbReference type="ARBA" id="ARBA00022553"/>
    </source>
</evidence>
<dbReference type="GO" id="GO:0005886">
    <property type="term" value="C:plasma membrane"/>
    <property type="evidence" value="ECO:0007669"/>
    <property type="project" value="UniProtKB-SubCell"/>
</dbReference>
<dbReference type="InterPro" id="IPR036890">
    <property type="entry name" value="HATPase_C_sf"/>
</dbReference>
<evidence type="ECO:0000256" key="10">
    <source>
        <dbReference type="ARBA" id="ARBA00023136"/>
    </source>
</evidence>
<evidence type="ECO:0000256" key="8">
    <source>
        <dbReference type="ARBA" id="ARBA00022989"/>
    </source>
</evidence>
<dbReference type="SUPFAM" id="SSF55874">
    <property type="entry name" value="ATPase domain of HSP90 chaperone/DNA topoisomerase II/histidine kinase"/>
    <property type="match status" value="1"/>
</dbReference>
<keyword evidence="5" id="KW-0808">Transferase</keyword>
<dbReference type="InterPro" id="IPR003661">
    <property type="entry name" value="HisK_dim/P_dom"/>
</dbReference>
<accession>A0A5S4FEY1</accession>
<evidence type="ECO:0000256" key="7">
    <source>
        <dbReference type="ARBA" id="ARBA00022777"/>
    </source>
</evidence>
<evidence type="ECO:0000313" key="14">
    <source>
        <dbReference type="EMBL" id="TMR17362.1"/>
    </source>
</evidence>
<dbReference type="SMART" id="SM00388">
    <property type="entry name" value="HisKA"/>
    <property type="match status" value="1"/>
</dbReference>
<dbReference type="SMART" id="SM00304">
    <property type="entry name" value="HAMP"/>
    <property type="match status" value="1"/>
</dbReference>
<dbReference type="InterPro" id="IPR050428">
    <property type="entry name" value="TCS_sensor_his_kinase"/>
</dbReference>
<evidence type="ECO:0000256" key="5">
    <source>
        <dbReference type="ARBA" id="ARBA00022679"/>
    </source>
</evidence>
<dbReference type="SUPFAM" id="SSF47384">
    <property type="entry name" value="Homodimeric domain of signal transducing histidine kinase"/>
    <property type="match status" value="1"/>
</dbReference>
<evidence type="ECO:0000256" key="3">
    <source>
        <dbReference type="ARBA" id="ARBA00012438"/>
    </source>
</evidence>
<dbReference type="CDD" id="cd00075">
    <property type="entry name" value="HATPase"/>
    <property type="match status" value="1"/>
</dbReference>
<name>A0A5S4FEY1_9ACTN</name>
<dbReference type="PROSITE" id="PS50885">
    <property type="entry name" value="HAMP"/>
    <property type="match status" value="1"/>
</dbReference>
<evidence type="ECO:0000256" key="2">
    <source>
        <dbReference type="ARBA" id="ARBA00004236"/>
    </source>
</evidence>
<comment type="subcellular location">
    <subcellularLocation>
        <location evidence="2">Cell membrane</location>
    </subcellularLocation>
</comment>
<dbReference type="EMBL" id="VCKY01000080">
    <property type="protein sequence ID" value="TMR17362.1"/>
    <property type="molecule type" value="Genomic_DNA"/>
</dbReference>
<dbReference type="Pfam" id="PF00512">
    <property type="entry name" value="HisKA"/>
    <property type="match status" value="1"/>
</dbReference>
<dbReference type="InterPro" id="IPR036097">
    <property type="entry name" value="HisK_dim/P_sf"/>
</dbReference>
<evidence type="ECO:0000256" key="11">
    <source>
        <dbReference type="SAM" id="Phobius"/>
    </source>
</evidence>
<evidence type="ECO:0000259" key="13">
    <source>
        <dbReference type="PROSITE" id="PS50885"/>
    </source>
</evidence>
<dbReference type="Gene3D" id="6.10.340.10">
    <property type="match status" value="1"/>
</dbReference>
<keyword evidence="8 11" id="KW-1133">Transmembrane helix</keyword>
<dbReference type="PANTHER" id="PTHR45436:SF5">
    <property type="entry name" value="SENSOR HISTIDINE KINASE TRCS"/>
    <property type="match status" value="1"/>
</dbReference>
<dbReference type="GO" id="GO:0000155">
    <property type="term" value="F:phosphorelay sensor kinase activity"/>
    <property type="evidence" value="ECO:0007669"/>
    <property type="project" value="InterPro"/>
</dbReference>
<dbReference type="Pfam" id="PF02518">
    <property type="entry name" value="HATPase_c"/>
    <property type="match status" value="1"/>
</dbReference>
<keyword evidence="6 11" id="KW-0812">Transmembrane</keyword>
<dbReference type="Gene3D" id="3.30.565.10">
    <property type="entry name" value="Histidine kinase-like ATPase, C-terminal domain"/>
    <property type="match status" value="1"/>
</dbReference>
<dbReference type="AlphaFoldDB" id="A0A5S4FEY1"/>
<keyword evidence="10 11" id="KW-0472">Membrane</keyword>
<reference evidence="14 15" key="1">
    <citation type="submission" date="2019-05" db="EMBL/GenBank/DDBJ databases">
        <title>Draft genome sequence of Nonomuraea turkmeniaca DSM 43926.</title>
        <authorList>
            <person name="Saricaoglu S."/>
            <person name="Isik K."/>
        </authorList>
    </citation>
    <scope>NUCLEOTIDE SEQUENCE [LARGE SCALE GENOMIC DNA]</scope>
    <source>
        <strain evidence="14 15">DSM 43926</strain>
    </source>
</reference>
<feature type="transmembrane region" description="Helical" evidence="11">
    <location>
        <begin position="6"/>
        <end position="29"/>
    </location>
</feature>
<sequence length="439" mass="46732">MTLRTRVTVAAGFAVLLAVVAVSVVVYVVERGNLRGKIDDSLRHVTAQPHLFSVQSSDALRDVPLVRDVFKQVVERDGSVVSVFAGRRLPVTGEVLSVARGERAEAFFDVEVDGAPVRVLARSAGDGTVLEVGRSLSEVEQALHQLLLTLAVITVAAVGLATVVGRLVAAAAVAPVQRVAEAADLVARTRDLSHHIAVPGGDDLGRLAASFNTMLDALSESLARQHQLVADASHELRTPLATVRTNVEVLARADELPREDRAMLIRDTVAQIGELTRLVGDLVELARGEGQEEPFALVDLDEVVRRVVEIARRDHPSVELKVESEPALVRGAFGRLTRAVSNLIDNAAKWSPPGAAVEIAVRAGMVIVRDHGPGIDAADLPHVFERFYRSPNARTLPGSGLGLAIVKQVADHHHGTVTATTATGGGALFVLRLPVDSRT</sequence>
<dbReference type="PROSITE" id="PS50109">
    <property type="entry name" value="HIS_KIN"/>
    <property type="match status" value="1"/>
</dbReference>
<keyword evidence="9" id="KW-0902">Two-component regulatory system</keyword>
<evidence type="ECO:0000256" key="9">
    <source>
        <dbReference type="ARBA" id="ARBA00023012"/>
    </source>
</evidence>
<dbReference type="OrthoDB" id="9786919at2"/>
<evidence type="ECO:0000259" key="12">
    <source>
        <dbReference type="PROSITE" id="PS50109"/>
    </source>
</evidence>
<dbReference type="PRINTS" id="PR00344">
    <property type="entry name" value="BCTRLSENSOR"/>
</dbReference>
<dbReference type="InterPro" id="IPR004358">
    <property type="entry name" value="Sig_transdc_His_kin-like_C"/>
</dbReference>
<dbReference type="SUPFAM" id="SSF158472">
    <property type="entry name" value="HAMP domain-like"/>
    <property type="match status" value="1"/>
</dbReference>
<comment type="caution">
    <text evidence="14">The sequence shown here is derived from an EMBL/GenBank/DDBJ whole genome shotgun (WGS) entry which is preliminary data.</text>
</comment>
<dbReference type="InterPro" id="IPR005467">
    <property type="entry name" value="His_kinase_dom"/>
</dbReference>
<feature type="domain" description="Histidine kinase" evidence="12">
    <location>
        <begin position="231"/>
        <end position="437"/>
    </location>
</feature>
<dbReference type="Proteomes" id="UP000309128">
    <property type="component" value="Unassembled WGS sequence"/>
</dbReference>
<dbReference type="RefSeq" id="WP_138668308.1">
    <property type="nucleotide sequence ID" value="NZ_VCKY01000080.1"/>
</dbReference>
<dbReference type="InterPro" id="IPR003660">
    <property type="entry name" value="HAMP_dom"/>
</dbReference>
<dbReference type="PANTHER" id="PTHR45436">
    <property type="entry name" value="SENSOR HISTIDINE KINASE YKOH"/>
    <property type="match status" value="1"/>
</dbReference>
<gene>
    <name evidence="14" type="ORF">ETD86_23465</name>
</gene>
<dbReference type="InterPro" id="IPR003594">
    <property type="entry name" value="HATPase_dom"/>
</dbReference>
<keyword evidence="7 14" id="KW-0418">Kinase</keyword>
<dbReference type="Gene3D" id="1.10.287.130">
    <property type="match status" value="1"/>
</dbReference>
<dbReference type="CDD" id="cd00082">
    <property type="entry name" value="HisKA"/>
    <property type="match status" value="1"/>
</dbReference>
<organism evidence="14 15">
    <name type="scientific">Nonomuraea turkmeniaca</name>
    <dbReference type="NCBI Taxonomy" id="103838"/>
    <lineage>
        <taxon>Bacteria</taxon>
        <taxon>Bacillati</taxon>
        <taxon>Actinomycetota</taxon>
        <taxon>Actinomycetes</taxon>
        <taxon>Streptosporangiales</taxon>
        <taxon>Streptosporangiaceae</taxon>
        <taxon>Nonomuraea</taxon>
    </lineage>
</organism>
<dbReference type="Pfam" id="PF00672">
    <property type="entry name" value="HAMP"/>
    <property type="match status" value="1"/>
</dbReference>